<dbReference type="PROSITE" id="PS50929">
    <property type="entry name" value="ABC_TM1F"/>
    <property type="match status" value="2"/>
</dbReference>
<comment type="subcellular location">
    <subcellularLocation>
        <location evidence="1">Cell membrane</location>
        <topology evidence="1">Multi-pass membrane protein</topology>
    </subcellularLocation>
</comment>
<evidence type="ECO:0000256" key="10">
    <source>
        <dbReference type="ARBA" id="ARBA00023180"/>
    </source>
</evidence>
<reference evidence="14" key="1">
    <citation type="journal article" date="2023" name="IMA Fungus">
        <title>Comparative genomic study of the Penicillium genus elucidates a diverse pangenome and 15 lateral gene transfer events.</title>
        <authorList>
            <person name="Petersen C."/>
            <person name="Sorensen T."/>
            <person name="Nielsen M.R."/>
            <person name="Sondergaard T.E."/>
            <person name="Sorensen J.L."/>
            <person name="Fitzpatrick D.A."/>
            <person name="Frisvad J.C."/>
            <person name="Nielsen K.L."/>
        </authorList>
    </citation>
    <scope>NUCLEOTIDE SEQUENCE</scope>
    <source>
        <strain evidence="14">IBT 17514</strain>
    </source>
</reference>
<dbReference type="Proteomes" id="UP001215712">
    <property type="component" value="Unassembled WGS sequence"/>
</dbReference>
<feature type="transmembrane region" description="Helical" evidence="11">
    <location>
        <begin position="565"/>
        <end position="589"/>
    </location>
</feature>
<evidence type="ECO:0000256" key="4">
    <source>
        <dbReference type="ARBA" id="ARBA00022475"/>
    </source>
</evidence>
<dbReference type="InterPro" id="IPR003439">
    <property type="entry name" value="ABC_transporter-like_ATP-bd"/>
</dbReference>
<dbReference type="GO" id="GO:0140359">
    <property type="term" value="F:ABC-type transporter activity"/>
    <property type="evidence" value="ECO:0007669"/>
    <property type="project" value="InterPro"/>
</dbReference>
<keyword evidence="3" id="KW-0813">Transport</keyword>
<dbReference type="SMART" id="SM00382">
    <property type="entry name" value="AAA"/>
    <property type="match status" value="1"/>
</dbReference>
<dbReference type="InterPro" id="IPR011527">
    <property type="entry name" value="ABC1_TM_dom"/>
</dbReference>
<dbReference type="Gene3D" id="1.20.1560.10">
    <property type="entry name" value="ABC transporter type 1, transmembrane domain"/>
    <property type="match status" value="2"/>
</dbReference>
<keyword evidence="4" id="KW-1003">Cell membrane</keyword>
<protein>
    <submittedName>
        <fullName evidence="14">Multidrug resistance-associated protein</fullName>
    </submittedName>
</protein>
<dbReference type="PANTHER" id="PTHR24223">
    <property type="entry name" value="ATP-BINDING CASSETTE SUB-FAMILY C"/>
    <property type="match status" value="1"/>
</dbReference>
<dbReference type="EMBL" id="JAQJAN010000006">
    <property type="protein sequence ID" value="KAJ5727128.1"/>
    <property type="molecule type" value="Genomic_DNA"/>
</dbReference>
<dbReference type="InterPro" id="IPR017871">
    <property type="entry name" value="ABC_transporter-like_CS"/>
</dbReference>
<accession>A0AAD6HLR4</accession>
<feature type="domain" description="ABC transporter" evidence="12">
    <location>
        <begin position="110"/>
        <end position="377"/>
    </location>
</feature>
<dbReference type="InterPro" id="IPR044726">
    <property type="entry name" value="ABCC_6TM_D2"/>
</dbReference>
<keyword evidence="7" id="KW-0067">ATP-binding</keyword>
<dbReference type="SUPFAM" id="SSF90123">
    <property type="entry name" value="ABC transporter transmembrane region"/>
    <property type="match status" value="2"/>
</dbReference>
<feature type="domain" description="ABC transmembrane type-1" evidence="13">
    <location>
        <begin position="492"/>
        <end position="713"/>
    </location>
</feature>
<feature type="transmembrane region" description="Helical" evidence="11">
    <location>
        <begin position="446"/>
        <end position="468"/>
    </location>
</feature>
<keyword evidence="10" id="KW-0325">Glycoprotein</keyword>
<dbReference type="GO" id="GO:0005524">
    <property type="term" value="F:ATP binding"/>
    <property type="evidence" value="ECO:0007669"/>
    <property type="project" value="UniProtKB-KW"/>
</dbReference>
<dbReference type="FunFam" id="3.40.50.300:FF:002145">
    <property type="entry name" value="ABC transporter (MsbA subfamily)"/>
    <property type="match status" value="1"/>
</dbReference>
<evidence type="ECO:0000256" key="3">
    <source>
        <dbReference type="ARBA" id="ARBA00022448"/>
    </source>
</evidence>
<comment type="caution">
    <text evidence="14">The sequence shown here is derived from an EMBL/GenBank/DDBJ whole genome shotgun (WGS) entry which is preliminary data.</text>
</comment>
<keyword evidence="6" id="KW-0547">Nucleotide-binding</keyword>
<evidence type="ECO:0000256" key="2">
    <source>
        <dbReference type="ARBA" id="ARBA00009726"/>
    </source>
</evidence>
<dbReference type="InterPro" id="IPR036640">
    <property type="entry name" value="ABC1_TM_sf"/>
</dbReference>
<gene>
    <name evidence="14" type="ORF">N7493_004948</name>
</gene>
<name>A0AAD6HLR4_9EURO</name>
<dbReference type="FunFam" id="1.20.1560.10:FF:000066">
    <property type="entry name" value="ABC multidrug transporter (Eurofung)"/>
    <property type="match status" value="1"/>
</dbReference>
<keyword evidence="9 11" id="KW-0472">Membrane</keyword>
<dbReference type="InterPro" id="IPR003593">
    <property type="entry name" value="AAA+_ATPase"/>
</dbReference>
<keyword evidence="8 11" id="KW-1133">Transmembrane helix</keyword>
<dbReference type="Gene3D" id="3.40.50.300">
    <property type="entry name" value="P-loop containing nucleotide triphosphate hydrolases"/>
    <property type="match status" value="2"/>
</dbReference>
<feature type="transmembrane region" description="Helical" evidence="11">
    <location>
        <begin position="140"/>
        <end position="169"/>
    </location>
</feature>
<evidence type="ECO:0000256" key="6">
    <source>
        <dbReference type="ARBA" id="ARBA00022741"/>
    </source>
</evidence>
<dbReference type="PROSITE" id="PS00211">
    <property type="entry name" value="ABC_TRANSPORTER_1"/>
    <property type="match status" value="1"/>
</dbReference>
<dbReference type="GO" id="GO:0016887">
    <property type="term" value="F:ATP hydrolysis activity"/>
    <property type="evidence" value="ECO:0007669"/>
    <property type="project" value="InterPro"/>
</dbReference>
<sequence>MQQKTTQVKAIDLQDRAALTLMGTDVERIVTGFRSIHELWASPIEIVIGIWLLARQVGVASVVPAVIAILCLLATTRISTLSKSSQKRWIERVETRLELTTIMLSNMKAVKMLGLSETLRNLVDSLRKVELQTSRKFRKLLIWQIFLFNFPIDIAPMATFLLFSIIALVKGDSTLLSTQAFTSLLLISLMTTPLMKFIQAVPSTYQCLGCFERIEAFCLMRPHENNLNDFDFSASDDRFDEKWYQYSIWASAFDNDIKTLPGNHNFKTGSGGVALSGGQRQRLALARAVYSRQPIVVLDNVASGLDSRTTALISARLFGKGGYFRQYGITVFMATRSRQLLSQADNVILLDAGKIEFQGQYSDLPPNFMVEAVSDSEAILPVNEDPSQSMVAAGVYQNASLRAEKSEELVHIPDMQIEKTLTDDDSDLDSVSDDSRRKGTWSVYQLYCRSAGYLLCITFVIFLGINALTTNFPTLWVDWWSTANTEHPNQKIGIALIIGMVTNTALTLHSDVLKTTVQAPFSFIRAMDTGKLTNRFSQDMDLIDMKLPIISINAFSEAANCVPKLVILCAVSKYLSVVVPPLLAVIYAIQRCYLRTSRQVRLFDIEARSPLFTHFLETIQGAATIRAFGWQPQNQDRGKILLNDSQRPVYALYCVQQWLALVLDLTIAAVAVTVVATTTALRDQFSAGSIGVALNMVFTFSQSLNYMIQYWTQTEISIGAVARVERFVQETPSEEREIPTRTLEPGWPSQGHISFTNVKVHTGLVLRQNLLKLKMRTVEILTLLCKGRGPSDSDNISLSINAGEKIAICGPSGSGKTSFILALLQMIELREGSIQVDGQNLAELQPQEITSRLNVIPQEPFMMPGTIRLNLEPTGSSHENAIEDSLRRVGLADCIEEMGGLDSTISISAWSVGELQLLSLARAMIKHSSILILDEAMSSVDTETEGLMQETIDRHFSGQTVLAVVHRLAYIHHFDRVLVLKKGQVVEWDTPTALLSRDSELRKLYDAYQ</sequence>
<dbReference type="Pfam" id="PF00664">
    <property type="entry name" value="ABC_membrane"/>
    <property type="match status" value="2"/>
</dbReference>
<feature type="transmembrane region" description="Helical" evidence="11">
    <location>
        <begin position="658"/>
        <end position="681"/>
    </location>
</feature>
<dbReference type="GO" id="GO:0005886">
    <property type="term" value="C:plasma membrane"/>
    <property type="evidence" value="ECO:0007669"/>
    <property type="project" value="UniProtKB-SubCell"/>
</dbReference>
<keyword evidence="15" id="KW-1185">Reference proteome</keyword>
<dbReference type="InterPro" id="IPR027417">
    <property type="entry name" value="P-loop_NTPase"/>
</dbReference>
<feature type="domain" description="ABC transmembrane type-1" evidence="13">
    <location>
        <begin position="19"/>
        <end position="206"/>
    </location>
</feature>
<evidence type="ECO:0000256" key="1">
    <source>
        <dbReference type="ARBA" id="ARBA00004651"/>
    </source>
</evidence>
<dbReference type="AlphaFoldDB" id="A0AAD6HLR4"/>
<feature type="transmembrane region" description="Helical" evidence="11">
    <location>
        <begin position="57"/>
        <end position="78"/>
    </location>
</feature>
<organism evidence="14 15">
    <name type="scientific">Penicillium malachiteum</name>
    <dbReference type="NCBI Taxonomy" id="1324776"/>
    <lineage>
        <taxon>Eukaryota</taxon>
        <taxon>Fungi</taxon>
        <taxon>Dikarya</taxon>
        <taxon>Ascomycota</taxon>
        <taxon>Pezizomycotina</taxon>
        <taxon>Eurotiomycetes</taxon>
        <taxon>Eurotiomycetidae</taxon>
        <taxon>Eurotiales</taxon>
        <taxon>Aspergillaceae</taxon>
        <taxon>Penicillium</taxon>
    </lineage>
</organism>
<dbReference type="PANTHER" id="PTHR24223:SF404">
    <property type="entry name" value="ABC MULTIDRUG TRANSPORTER (EUROFUNG)-RELATED"/>
    <property type="match status" value="1"/>
</dbReference>
<dbReference type="PROSITE" id="PS50893">
    <property type="entry name" value="ABC_TRANSPORTER_2"/>
    <property type="match status" value="2"/>
</dbReference>
<reference evidence="14" key="2">
    <citation type="submission" date="2023-01" db="EMBL/GenBank/DDBJ databases">
        <authorList>
            <person name="Petersen C."/>
        </authorList>
    </citation>
    <scope>NUCLEOTIDE SEQUENCE</scope>
    <source>
        <strain evidence="14">IBT 17514</strain>
    </source>
</reference>
<dbReference type="SUPFAM" id="SSF52540">
    <property type="entry name" value="P-loop containing nucleoside triphosphate hydrolases"/>
    <property type="match status" value="2"/>
</dbReference>
<comment type="similarity">
    <text evidence="2">Belongs to the ABC transporter superfamily. ABCC family. Conjugate transporter (TC 3.A.1.208) subfamily.</text>
</comment>
<evidence type="ECO:0000259" key="13">
    <source>
        <dbReference type="PROSITE" id="PS50929"/>
    </source>
</evidence>
<evidence type="ECO:0000256" key="7">
    <source>
        <dbReference type="ARBA" id="ARBA00022840"/>
    </source>
</evidence>
<keyword evidence="5 11" id="KW-0812">Transmembrane</keyword>
<evidence type="ECO:0000256" key="9">
    <source>
        <dbReference type="ARBA" id="ARBA00023136"/>
    </source>
</evidence>
<evidence type="ECO:0000256" key="11">
    <source>
        <dbReference type="SAM" id="Phobius"/>
    </source>
</evidence>
<evidence type="ECO:0000256" key="5">
    <source>
        <dbReference type="ARBA" id="ARBA00022692"/>
    </source>
</evidence>
<feature type="domain" description="ABC transporter" evidence="12">
    <location>
        <begin position="775"/>
        <end position="1007"/>
    </location>
</feature>
<evidence type="ECO:0000313" key="14">
    <source>
        <dbReference type="EMBL" id="KAJ5727128.1"/>
    </source>
</evidence>
<dbReference type="CDD" id="cd18580">
    <property type="entry name" value="ABC_6TM_ABCC_D2"/>
    <property type="match status" value="1"/>
</dbReference>
<dbReference type="InterPro" id="IPR050173">
    <property type="entry name" value="ABC_transporter_C-like"/>
</dbReference>
<feature type="transmembrane region" description="Helical" evidence="11">
    <location>
        <begin position="175"/>
        <end position="195"/>
    </location>
</feature>
<evidence type="ECO:0000313" key="15">
    <source>
        <dbReference type="Proteomes" id="UP001215712"/>
    </source>
</evidence>
<evidence type="ECO:0000259" key="12">
    <source>
        <dbReference type="PROSITE" id="PS50893"/>
    </source>
</evidence>
<proteinExistence type="inferred from homology"/>
<evidence type="ECO:0000256" key="8">
    <source>
        <dbReference type="ARBA" id="ARBA00022989"/>
    </source>
</evidence>
<dbReference type="Pfam" id="PF00005">
    <property type="entry name" value="ABC_tran"/>
    <property type="match status" value="1"/>
</dbReference>